<reference evidence="6 7" key="1">
    <citation type="submission" date="2015-12" db="EMBL/GenBank/DDBJ databases">
        <title>Dictyostelia acquired genes for synthesis and detection of signals that induce cell-type specialization by lateral gene transfer from prokaryotes.</title>
        <authorList>
            <person name="Gloeckner G."/>
            <person name="Schaap P."/>
        </authorList>
    </citation>
    <scope>NUCLEOTIDE SEQUENCE [LARGE SCALE GENOMIC DNA]</scope>
    <source>
        <strain evidence="6 7">TK</strain>
    </source>
</reference>
<organism evidence="6 7">
    <name type="scientific">Tieghemostelium lacteum</name>
    <name type="common">Slime mold</name>
    <name type="synonym">Dictyostelium lacteum</name>
    <dbReference type="NCBI Taxonomy" id="361077"/>
    <lineage>
        <taxon>Eukaryota</taxon>
        <taxon>Amoebozoa</taxon>
        <taxon>Evosea</taxon>
        <taxon>Eumycetozoa</taxon>
        <taxon>Dictyostelia</taxon>
        <taxon>Dictyosteliales</taxon>
        <taxon>Raperosteliaceae</taxon>
        <taxon>Tieghemostelium</taxon>
    </lineage>
</organism>
<keyword evidence="4 5" id="KW-0472">Membrane</keyword>
<comment type="subcellular location">
    <subcellularLocation>
        <location evidence="1">Membrane</location>
        <topology evidence="1">Multi-pass membrane protein</topology>
    </subcellularLocation>
</comment>
<dbReference type="InParanoid" id="A0A151ZAV4"/>
<feature type="transmembrane region" description="Helical" evidence="5">
    <location>
        <begin position="96"/>
        <end position="118"/>
    </location>
</feature>
<evidence type="ECO:0000256" key="3">
    <source>
        <dbReference type="ARBA" id="ARBA00022989"/>
    </source>
</evidence>
<dbReference type="Pfam" id="PF04193">
    <property type="entry name" value="PQ-loop"/>
    <property type="match status" value="2"/>
</dbReference>
<protein>
    <recommendedName>
        <fullName evidence="8">Transmembrane protein</fullName>
    </recommendedName>
</protein>
<dbReference type="AlphaFoldDB" id="A0A151ZAV4"/>
<proteinExistence type="predicted"/>
<sequence>MDNPIASNIFSILGLIIWSTQMIPQIRLNFIRKSTEGVSLICFSSWVLSGLILAPYLVATNKGPALVVQISVLTTLTTVVLFQHYYYDRKVGLKKLLFWALITLIVSMGISIGIYYLMKSFSNEEFKVSLAVSVVSTFFMLAGFLPQIYEIYAYKNSEAISKVFICMDFSGASCAIISLAFIEPFDWMSFATYVVVPICEFTQFWMIIYYSRLVKTGKVEYQDETSYQPDKKPSLWKRTHRRNTVTTAGITMTKREPNQNLIVDSENP</sequence>
<dbReference type="Gene3D" id="1.20.1280.290">
    <property type="match status" value="2"/>
</dbReference>
<dbReference type="EMBL" id="LODT01000035">
    <property type="protein sequence ID" value="KYQ91077.1"/>
    <property type="molecule type" value="Genomic_DNA"/>
</dbReference>
<name>A0A151ZAV4_TIELA</name>
<evidence type="ECO:0000256" key="1">
    <source>
        <dbReference type="ARBA" id="ARBA00004141"/>
    </source>
</evidence>
<feature type="transmembrane region" description="Helical" evidence="5">
    <location>
        <begin position="163"/>
        <end position="182"/>
    </location>
</feature>
<dbReference type="OrthoDB" id="407617at2759"/>
<keyword evidence="7" id="KW-1185">Reference proteome</keyword>
<dbReference type="InterPro" id="IPR006603">
    <property type="entry name" value="PQ-loop_rpt"/>
</dbReference>
<evidence type="ECO:0000313" key="6">
    <source>
        <dbReference type="EMBL" id="KYQ91077.1"/>
    </source>
</evidence>
<evidence type="ECO:0000313" key="7">
    <source>
        <dbReference type="Proteomes" id="UP000076078"/>
    </source>
</evidence>
<gene>
    <name evidence="6" type="ORF">DLAC_07980</name>
</gene>
<evidence type="ECO:0000256" key="4">
    <source>
        <dbReference type="ARBA" id="ARBA00023136"/>
    </source>
</evidence>
<feature type="transmembrane region" description="Helical" evidence="5">
    <location>
        <begin position="188"/>
        <end position="210"/>
    </location>
</feature>
<feature type="transmembrane region" description="Helical" evidence="5">
    <location>
        <begin position="130"/>
        <end position="151"/>
    </location>
</feature>
<dbReference type="OMA" id="IDWNGAF"/>
<comment type="caution">
    <text evidence="6">The sequence shown here is derived from an EMBL/GenBank/DDBJ whole genome shotgun (WGS) entry which is preliminary data.</text>
</comment>
<dbReference type="PANTHER" id="PTHR16201">
    <property type="entry name" value="SEVEN TRANSMEMBRANE PROTEIN 1-RELATED"/>
    <property type="match status" value="1"/>
</dbReference>
<dbReference type="Proteomes" id="UP000076078">
    <property type="component" value="Unassembled WGS sequence"/>
</dbReference>
<dbReference type="PANTHER" id="PTHR16201:SF37">
    <property type="entry name" value="PQ-LOOP REPEAT-CONTAINING PROTEIN"/>
    <property type="match status" value="1"/>
</dbReference>
<evidence type="ECO:0000256" key="5">
    <source>
        <dbReference type="SAM" id="Phobius"/>
    </source>
</evidence>
<accession>A0A151ZAV4</accession>
<keyword evidence="3 5" id="KW-1133">Transmembrane helix</keyword>
<dbReference type="SMART" id="SM00679">
    <property type="entry name" value="CTNS"/>
    <property type="match status" value="2"/>
</dbReference>
<dbReference type="GO" id="GO:0016020">
    <property type="term" value="C:membrane"/>
    <property type="evidence" value="ECO:0007669"/>
    <property type="project" value="UniProtKB-SubCell"/>
</dbReference>
<evidence type="ECO:0008006" key="8">
    <source>
        <dbReference type="Google" id="ProtNLM"/>
    </source>
</evidence>
<dbReference type="InterPro" id="IPR051415">
    <property type="entry name" value="LAAT-1"/>
</dbReference>
<keyword evidence="2 5" id="KW-0812">Transmembrane</keyword>
<feature type="transmembrane region" description="Helical" evidence="5">
    <location>
        <begin position="6"/>
        <end position="26"/>
    </location>
</feature>
<feature type="transmembrane region" description="Helical" evidence="5">
    <location>
        <begin position="38"/>
        <end position="59"/>
    </location>
</feature>
<evidence type="ECO:0000256" key="2">
    <source>
        <dbReference type="ARBA" id="ARBA00022692"/>
    </source>
</evidence>
<feature type="transmembrane region" description="Helical" evidence="5">
    <location>
        <begin position="65"/>
        <end position="87"/>
    </location>
</feature>